<dbReference type="NCBIfam" id="TIGR02001">
    <property type="entry name" value="gcw_chp"/>
    <property type="match status" value="1"/>
</dbReference>
<reference evidence="3" key="1">
    <citation type="submission" date="2017-02" db="EMBL/GenBank/DDBJ databases">
        <authorList>
            <person name="Varghese N."/>
            <person name="Submissions S."/>
        </authorList>
    </citation>
    <scope>NUCLEOTIDE SEQUENCE [LARGE SCALE GENOMIC DNA]</scope>
    <source>
        <strain evidence="3">SM117</strain>
    </source>
</reference>
<proteinExistence type="predicted"/>
<evidence type="ECO:0000313" key="2">
    <source>
        <dbReference type="EMBL" id="SLJ86939.1"/>
    </source>
</evidence>
<sequence length="238" mass="24420">MAIGVRSSVGLLALVLGGTGLPAAAQESGNSVTPAFQLSANASIVSDYRFRGISLSGKDPAIQGGIDLSHDSGLFIGTWASSIANSGGSNTELDLYGGYGGSVAGIDYSVTALTYVYPGGHSVNYFEVLGSASTRLGTGSVGLDMGWVPRQDNFGGDNIYLAAKGQVPLGSIPASLFGHVGYENGDVYFRKWDWEAGLSYATGPLTASLSYVDTNYSGVDEAGRFARAGVVASLTASF</sequence>
<dbReference type="InterPro" id="IPR010239">
    <property type="entry name" value="CHP02001"/>
</dbReference>
<accession>A0A1U6GTS6</accession>
<organism evidence="2 3">
    <name type="scientific">Novosphingobium mathurense</name>
    <dbReference type="NCBI Taxonomy" id="428990"/>
    <lineage>
        <taxon>Bacteria</taxon>
        <taxon>Pseudomonadati</taxon>
        <taxon>Pseudomonadota</taxon>
        <taxon>Alphaproteobacteria</taxon>
        <taxon>Sphingomonadales</taxon>
        <taxon>Sphingomonadaceae</taxon>
        <taxon>Novosphingobium</taxon>
    </lineage>
</organism>
<dbReference type="EMBL" id="FVZE01000001">
    <property type="protein sequence ID" value="SLJ86939.1"/>
    <property type="molecule type" value="Genomic_DNA"/>
</dbReference>
<dbReference type="STRING" id="428990.SAMN06295987_101422"/>
<evidence type="ECO:0000313" key="3">
    <source>
        <dbReference type="Proteomes" id="UP000190989"/>
    </source>
</evidence>
<feature type="signal peptide" evidence="1">
    <location>
        <begin position="1"/>
        <end position="25"/>
    </location>
</feature>
<dbReference type="Proteomes" id="UP000190989">
    <property type="component" value="Unassembled WGS sequence"/>
</dbReference>
<dbReference type="AlphaFoldDB" id="A0A1U6GTS6"/>
<feature type="chain" id="PRO_5012459640" description="Porin" evidence="1">
    <location>
        <begin position="26"/>
        <end position="238"/>
    </location>
</feature>
<protein>
    <recommendedName>
        <fullName evidence="4">Porin</fullName>
    </recommendedName>
</protein>
<dbReference type="Pfam" id="PF09694">
    <property type="entry name" value="Gcw_chp"/>
    <property type="match status" value="1"/>
</dbReference>
<keyword evidence="3" id="KW-1185">Reference proteome</keyword>
<evidence type="ECO:0008006" key="4">
    <source>
        <dbReference type="Google" id="ProtNLM"/>
    </source>
</evidence>
<evidence type="ECO:0000256" key="1">
    <source>
        <dbReference type="SAM" id="SignalP"/>
    </source>
</evidence>
<keyword evidence="1" id="KW-0732">Signal</keyword>
<name>A0A1U6GTS6_9SPHN</name>
<gene>
    <name evidence="2" type="ORF">SAMN06295987_101422</name>
</gene>